<keyword evidence="7" id="KW-1278">Translocase</keyword>
<proteinExistence type="inferred from homology"/>
<accession>A0A1S7TQU7</accession>
<keyword evidence="10" id="KW-0378">Hydrolase</keyword>
<dbReference type="Proteomes" id="UP000192140">
    <property type="component" value="Unassembled WGS sequence"/>
</dbReference>
<dbReference type="InterPro" id="IPR017871">
    <property type="entry name" value="ABC_transporter-like_CS"/>
</dbReference>
<comment type="caution">
    <text evidence="10">The sequence shown here is derived from an EMBL/GenBank/DDBJ whole genome shotgun (WGS) entry which is preliminary data.</text>
</comment>
<evidence type="ECO:0000256" key="5">
    <source>
        <dbReference type="ARBA" id="ARBA00022741"/>
    </source>
</evidence>
<dbReference type="Pfam" id="PF00005">
    <property type="entry name" value="ABC_tran"/>
    <property type="match status" value="1"/>
</dbReference>
<keyword evidence="4" id="KW-0997">Cell inner membrane</keyword>
<evidence type="ECO:0000256" key="7">
    <source>
        <dbReference type="ARBA" id="ARBA00022967"/>
    </source>
</evidence>
<dbReference type="InterPro" id="IPR027417">
    <property type="entry name" value="P-loop_NTPase"/>
</dbReference>
<evidence type="ECO:0000259" key="9">
    <source>
        <dbReference type="PROSITE" id="PS50893"/>
    </source>
</evidence>
<keyword evidence="2" id="KW-0813">Transport</keyword>
<evidence type="ECO:0000313" key="11">
    <source>
        <dbReference type="Proteomes" id="UP000192140"/>
    </source>
</evidence>
<evidence type="ECO:0000256" key="1">
    <source>
        <dbReference type="ARBA" id="ARBA00005417"/>
    </source>
</evidence>
<dbReference type="PROSITE" id="PS50893">
    <property type="entry name" value="ABC_TRANSPORTER_2"/>
    <property type="match status" value="1"/>
</dbReference>
<dbReference type="GO" id="GO:0005524">
    <property type="term" value="F:ATP binding"/>
    <property type="evidence" value="ECO:0007669"/>
    <property type="project" value="UniProtKB-KW"/>
</dbReference>
<comment type="similarity">
    <text evidence="1">Belongs to the ABC transporter superfamily.</text>
</comment>
<evidence type="ECO:0000256" key="8">
    <source>
        <dbReference type="ARBA" id="ARBA00023136"/>
    </source>
</evidence>
<keyword evidence="11" id="KW-1185">Reference proteome</keyword>
<dbReference type="InterPro" id="IPR003439">
    <property type="entry name" value="ABC_transporter-like_ATP-bd"/>
</dbReference>
<dbReference type="RefSeq" id="WP_080852993.1">
    <property type="nucleotide sequence ID" value="NZ_LT009775.1"/>
</dbReference>
<evidence type="ECO:0000256" key="3">
    <source>
        <dbReference type="ARBA" id="ARBA00022475"/>
    </source>
</evidence>
<dbReference type="EC" id="3.6.3.-" evidence="10"/>
<dbReference type="GO" id="GO:0016887">
    <property type="term" value="F:ATP hydrolysis activity"/>
    <property type="evidence" value="ECO:0007669"/>
    <property type="project" value="InterPro"/>
</dbReference>
<evidence type="ECO:0000256" key="4">
    <source>
        <dbReference type="ARBA" id="ARBA00022519"/>
    </source>
</evidence>
<evidence type="ECO:0000256" key="2">
    <source>
        <dbReference type="ARBA" id="ARBA00022448"/>
    </source>
</evidence>
<keyword evidence="8" id="KW-0472">Membrane</keyword>
<keyword evidence="6 10" id="KW-0067">ATP-binding</keyword>
<keyword evidence="5" id="KW-0547">Nucleotide-binding</keyword>
<reference evidence="10" key="1">
    <citation type="submission" date="2016-01" db="EMBL/GenBank/DDBJ databases">
        <authorList>
            <person name="Regsiter A."/>
            <person name="william w."/>
        </authorList>
    </citation>
    <scope>NUCLEOTIDE SEQUENCE</scope>
    <source>
        <strain evidence="10">NCPPB 1641</strain>
    </source>
</reference>
<name>A0A1S7TQU7_9HYPH</name>
<dbReference type="InterPro" id="IPR050093">
    <property type="entry name" value="ABC_SmlMolc_Importer"/>
</dbReference>
<gene>
    <name evidence="10" type="primary">thiQ</name>
    <name evidence="10" type="ORF">AGR7A_Cc290733</name>
</gene>
<feature type="domain" description="ABC transporter" evidence="9">
    <location>
        <begin position="1"/>
        <end position="236"/>
    </location>
</feature>
<dbReference type="SMART" id="SM00382">
    <property type="entry name" value="AAA"/>
    <property type="match status" value="1"/>
</dbReference>
<dbReference type="PROSITE" id="PS00211">
    <property type="entry name" value="ABC_TRANSPORTER_1"/>
    <property type="match status" value="1"/>
</dbReference>
<keyword evidence="3" id="KW-1003">Cell membrane</keyword>
<organism evidence="10 11">
    <name type="scientific">Agrobacterium deltaense NCPPB 1641</name>
    <dbReference type="NCBI Taxonomy" id="1183425"/>
    <lineage>
        <taxon>Bacteria</taxon>
        <taxon>Pseudomonadati</taxon>
        <taxon>Pseudomonadota</taxon>
        <taxon>Alphaproteobacteria</taxon>
        <taxon>Hyphomicrobiales</taxon>
        <taxon>Rhizobiaceae</taxon>
        <taxon>Rhizobium/Agrobacterium group</taxon>
        <taxon>Agrobacterium</taxon>
    </lineage>
</organism>
<dbReference type="PANTHER" id="PTHR42781:SF1">
    <property type="entry name" value="THIAMINE IMPORT ATP-BINDING PROTEIN THIQ"/>
    <property type="match status" value="1"/>
</dbReference>
<dbReference type="SUPFAM" id="SSF52540">
    <property type="entry name" value="P-loop containing nucleoside triphosphate hydrolases"/>
    <property type="match status" value="1"/>
</dbReference>
<dbReference type="Gene3D" id="3.40.50.300">
    <property type="entry name" value="P-loop containing nucleotide triphosphate hydrolases"/>
    <property type="match status" value="1"/>
</dbReference>
<sequence>MTGDDFAVELDKVRLRLGTQDFDLDCTFPQSRITAVVGASGSGKSTLLNLVAGFEAPDSGRVMICGQDMTAFDPSERPVSSIFQDNNLFAHLDIFTNVALGVSPGLKLRVEDRERIEMALARVGLAGFDKRLPGTLSGGERQRAALARALVREKPVMLLDEPFAALDPGLRAGMASLLLDLHGETKNTVIIVTHHPEDIKKLAQQVVFLDRGRVVYVGSTADFFATQNVKAVDSFLNG</sequence>
<dbReference type="InterPro" id="IPR003593">
    <property type="entry name" value="AAA+_ATPase"/>
</dbReference>
<protein>
    <submittedName>
        <fullName evidence="10">Thiamine import ATP-binding protein ThiQ</fullName>
        <ecNumber evidence="10">3.6.3.-</ecNumber>
    </submittedName>
</protein>
<evidence type="ECO:0000313" key="10">
    <source>
        <dbReference type="EMBL" id="CVI56972.1"/>
    </source>
</evidence>
<dbReference type="PANTHER" id="PTHR42781">
    <property type="entry name" value="SPERMIDINE/PUTRESCINE IMPORT ATP-BINDING PROTEIN POTA"/>
    <property type="match status" value="1"/>
</dbReference>
<dbReference type="AlphaFoldDB" id="A0A1S7TQU7"/>
<evidence type="ECO:0000256" key="6">
    <source>
        <dbReference type="ARBA" id="ARBA00022840"/>
    </source>
</evidence>
<dbReference type="EMBL" id="FCNP01000022">
    <property type="protein sequence ID" value="CVI56972.1"/>
    <property type="molecule type" value="Genomic_DNA"/>
</dbReference>